<evidence type="ECO:0000313" key="4">
    <source>
        <dbReference type="Proteomes" id="UP001431776"/>
    </source>
</evidence>
<dbReference type="InterPro" id="IPR006016">
    <property type="entry name" value="UspA"/>
</dbReference>
<sequence>MSTPKKILVYVDGTEPSITAAQYAICLASFYKADLIALYVINTKAMEDLLKARIFLQDEQMEYEHDMEADAQRYLNYVNELALKKGVSIIPRSSRGSVHKEIVDLINEEEVDLLVIGELARIRSRRDEFYDETERAMRMVPCSVLIAKDEDKVWEMYESLV</sequence>
<dbReference type="InterPro" id="IPR006015">
    <property type="entry name" value="Universal_stress_UspA"/>
</dbReference>
<comment type="similarity">
    <text evidence="1">Belongs to the universal stress protein A family.</text>
</comment>
<evidence type="ECO:0000256" key="1">
    <source>
        <dbReference type="ARBA" id="ARBA00008791"/>
    </source>
</evidence>
<dbReference type="Gene3D" id="3.40.50.620">
    <property type="entry name" value="HUPs"/>
    <property type="match status" value="1"/>
</dbReference>
<dbReference type="Pfam" id="PF00582">
    <property type="entry name" value="Usp"/>
    <property type="match status" value="1"/>
</dbReference>
<accession>A0AAW6TX89</accession>
<dbReference type="PRINTS" id="PR01438">
    <property type="entry name" value="UNVRSLSTRESS"/>
</dbReference>
<evidence type="ECO:0000259" key="2">
    <source>
        <dbReference type="Pfam" id="PF00582"/>
    </source>
</evidence>
<proteinExistence type="inferred from homology"/>
<protein>
    <submittedName>
        <fullName evidence="3">Universal stress protein</fullName>
    </submittedName>
</protein>
<dbReference type="InterPro" id="IPR014729">
    <property type="entry name" value="Rossmann-like_a/b/a_fold"/>
</dbReference>
<dbReference type="PANTHER" id="PTHR46268:SF6">
    <property type="entry name" value="UNIVERSAL STRESS PROTEIN UP12"/>
    <property type="match status" value="1"/>
</dbReference>
<dbReference type="RefSeq" id="WP_349245729.1">
    <property type="nucleotide sequence ID" value="NZ_JASCXX010000018.1"/>
</dbReference>
<evidence type="ECO:0000313" key="3">
    <source>
        <dbReference type="EMBL" id="MDI6450321.1"/>
    </source>
</evidence>
<keyword evidence="4" id="KW-1185">Reference proteome</keyword>
<organism evidence="3 4">
    <name type="scientific">Anaerobaca lacustris</name>
    <dbReference type="NCBI Taxonomy" id="3044600"/>
    <lineage>
        <taxon>Bacteria</taxon>
        <taxon>Pseudomonadati</taxon>
        <taxon>Planctomycetota</taxon>
        <taxon>Phycisphaerae</taxon>
        <taxon>Sedimentisphaerales</taxon>
        <taxon>Anaerobacaceae</taxon>
        <taxon>Anaerobaca</taxon>
    </lineage>
</organism>
<dbReference type="AlphaFoldDB" id="A0AAW6TX89"/>
<comment type="caution">
    <text evidence="3">The sequence shown here is derived from an EMBL/GenBank/DDBJ whole genome shotgun (WGS) entry which is preliminary data.</text>
</comment>
<reference evidence="3" key="1">
    <citation type="submission" date="2023-05" db="EMBL/GenBank/DDBJ databases">
        <title>Anaerotaeda fermentans gen. nov., sp. nov., a novel anaerobic planctomycete of the new family within the order Sedimentisphaerales isolated from Taman Peninsula, Russia.</title>
        <authorList>
            <person name="Khomyakova M.A."/>
            <person name="Merkel A.Y."/>
            <person name="Slobodkin A.I."/>
        </authorList>
    </citation>
    <scope>NUCLEOTIDE SEQUENCE</scope>
    <source>
        <strain evidence="3">M17dextr</strain>
    </source>
</reference>
<dbReference type="Proteomes" id="UP001431776">
    <property type="component" value="Unassembled WGS sequence"/>
</dbReference>
<feature type="domain" description="UspA" evidence="2">
    <location>
        <begin position="5"/>
        <end position="148"/>
    </location>
</feature>
<dbReference type="SUPFAM" id="SSF52402">
    <property type="entry name" value="Adenine nucleotide alpha hydrolases-like"/>
    <property type="match status" value="1"/>
</dbReference>
<name>A0AAW6TX89_9BACT</name>
<gene>
    <name evidence="3" type="ORF">QJ522_14770</name>
</gene>
<dbReference type="PANTHER" id="PTHR46268">
    <property type="entry name" value="STRESS RESPONSE PROTEIN NHAX"/>
    <property type="match status" value="1"/>
</dbReference>
<dbReference type="EMBL" id="JASCXX010000018">
    <property type="protein sequence ID" value="MDI6450321.1"/>
    <property type="molecule type" value="Genomic_DNA"/>
</dbReference>
<dbReference type="CDD" id="cd00293">
    <property type="entry name" value="USP-like"/>
    <property type="match status" value="1"/>
</dbReference>